<protein>
    <submittedName>
        <fullName evidence="2">Type III restriction enzyme, res subunit</fullName>
    </submittedName>
</protein>
<dbReference type="Proteomes" id="UP000184536">
    <property type="component" value="Unassembled WGS sequence"/>
</dbReference>
<feature type="domain" description="Helicase/UvrB N-terminal" evidence="1">
    <location>
        <begin position="153"/>
        <end position="295"/>
    </location>
</feature>
<dbReference type="RefSeq" id="WP_110940039.1">
    <property type="nucleotide sequence ID" value="NZ_FQZV01000008.1"/>
</dbReference>
<accession>A0A1M6EKA7</accession>
<gene>
    <name evidence="2" type="ORF">SAMN02745975_00765</name>
</gene>
<dbReference type="GO" id="GO:0016787">
    <property type="term" value="F:hydrolase activity"/>
    <property type="evidence" value="ECO:0007669"/>
    <property type="project" value="InterPro"/>
</dbReference>
<reference evidence="3" key="1">
    <citation type="submission" date="2016-11" db="EMBL/GenBank/DDBJ databases">
        <authorList>
            <person name="Varghese N."/>
            <person name="Submissions S."/>
        </authorList>
    </citation>
    <scope>NUCLEOTIDE SEQUENCE [LARGE SCALE GENOMIC DNA]</scope>
    <source>
        <strain evidence="3">DSM 17957</strain>
    </source>
</reference>
<dbReference type="GO" id="GO:0003677">
    <property type="term" value="F:DNA binding"/>
    <property type="evidence" value="ECO:0007669"/>
    <property type="project" value="InterPro"/>
</dbReference>
<dbReference type="OrthoDB" id="9804145at2"/>
<dbReference type="EMBL" id="FQZV01000008">
    <property type="protein sequence ID" value="SHI85680.1"/>
    <property type="molecule type" value="Genomic_DNA"/>
</dbReference>
<proteinExistence type="predicted"/>
<dbReference type="InterPro" id="IPR006935">
    <property type="entry name" value="Helicase/UvrB_N"/>
</dbReference>
<dbReference type="SUPFAM" id="SSF52540">
    <property type="entry name" value="P-loop containing nucleoside triphosphate hydrolases"/>
    <property type="match status" value="2"/>
</dbReference>
<evidence type="ECO:0000259" key="1">
    <source>
        <dbReference type="Pfam" id="PF04851"/>
    </source>
</evidence>
<dbReference type="AlphaFoldDB" id="A0A1M6EKA7"/>
<keyword evidence="3" id="KW-1185">Reference proteome</keyword>
<dbReference type="GO" id="GO:0005524">
    <property type="term" value="F:ATP binding"/>
    <property type="evidence" value="ECO:0007669"/>
    <property type="project" value="InterPro"/>
</dbReference>
<dbReference type="Gene3D" id="3.40.50.300">
    <property type="entry name" value="P-loop containing nucleotide triphosphate hydrolases"/>
    <property type="match status" value="1"/>
</dbReference>
<dbReference type="STRING" id="1121919.SAMN02745975_00765"/>
<name>A0A1M6EKA7_9FIRM</name>
<evidence type="ECO:0000313" key="2">
    <source>
        <dbReference type="EMBL" id="SHI85680.1"/>
    </source>
</evidence>
<dbReference type="Pfam" id="PF04851">
    <property type="entry name" value="ResIII"/>
    <property type="match status" value="1"/>
</dbReference>
<evidence type="ECO:0000313" key="3">
    <source>
        <dbReference type="Proteomes" id="UP000184536"/>
    </source>
</evidence>
<dbReference type="InterPro" id="IPR027417">
    <property type="entry name" value="P-loop_NTPase"/>
</dbReference>
<organism evidence="2 3">
    <name type="scientific">Geosporobacter subterraneus DSM 17957</name>
    <dbReference type="NCBI Taxonomy" id="1121919"/>
    <lineage>
        <taxon>Bacteria</taxon>
        <taxon>Bacillati</taxon>
        <taxon>Bacillota</taxon>
        <taxon>Clostridia</taxon>
        <taxon>Peptostreptococcales</taxon>
        <taxon>Thermotaleaceae</taxon>
        <taxon>Geosporobacter</taxon>
    </lineage>
</organism>
<sequence length="1079" mass="125146">MGAKRTKKANKAINLNDCLVLNKYFLFLFGKRDFRELAEDMRSADLEGYNEENTSYFHEFIVRKYVKLGFLNKDKLKEYDENIFRYVQHIGEGRGGLTLKYFQYLALLFTEMYLDRYFLDRENFVADLNNFLHEFNSGSDGETISDYTPDSLNKLAFMCATGSGKTLIMHANILQFQHYFKRAQEYNKSLTLNKIILLTPNEGLSHQHIEEMKLSGIRCRLFEKDTLQEKDEVLVIDINKLEEQGKVKTVSVDSFEQNNLVLVDEGHKGLSGNVWYDFRSRLSENGFSFEYSATFKQAIKEEKTKSEAEALAHQYGKAIIFDYSYKYFYNDGYGKEYRIYNLKESLSREQQELYLTGCLLSFYQQMKIYQSEREAFVPFNIEKPLLIFVGNSVNKTVSKDELTDVQEVLAFINGFTANREKAVSRIKMLLDDNTGLLDERGQELFYGDFSYLQNLFQRDAGSVYDDVLKIVFEATSTGRLHLVNLKQLGGEIGLRIGSDNEFFGVINVGAGGDSELIKNIEKGKTGIVTDENQFENESLFKKINDKNSKINILIGSKKFTEGWNSWRVSTMGLINFAKGEGSQAIQLFGRGVRLKGYGNCLKRSSKLDYPAHVPRYINKIETLTIFGVKADYMAQFKEYLEKEDMDLNDSIREFKLPVVSRFHDAKDKLKVIKVKDGINFKKQSKRLILTTPSDDFMDNLVKNKVKVDYNAAIQSLTSTRSEDVKYQKDEAVLEPHHIAFLDVDKLYAELLQYKNQKAYYNISIEKSLLPEILKLKGWYTLFVPKALMEIDSFDKIGRINDICVMLLKNYLDRFFKYHKAEWEAPHLVYGDLKASDKNFIDAYNITLFNKEKFDEFAELIEGIREALEKNRRLGKYEDKHLNFRYFDFYSHLYTPLISIDKGIRIEVSPVSLNSDEKLFIDRLKKYCDDNPSAFIEKRLYLLRNKSKAGIGFFEAGNFYPDFIMWIAEDDKQYITFIDPKGIMMLEKNINNPKIQFYKVIKEKEAQLQPTCTEKQIILNSFIMSGTPAADACTHYGVKKVELEDKNVLFLEDDDCIEKMMSKICMECSKPASMERHGAK</sequence>